<feature type="domain" description="Heterokaryon incompatibility" evidence="2">
    <location>
        <begin position="188"/>
        <end position="308"/>
    </location>
</feature>
<dbReference type="InterPro" id="IPR052895">
    <property type="entry name" value="HetReg/Transcr_Mod"/>
</dbReference>
<dbReference type="PANTHER" id="PTHR24148">
    <property type="entry name" value="ANKYRIN REPEAT DOMAIN-CONTAINING PROTEIN 39 HOMOLOG-RELATED"/>
    <property type="match status" value="1"/>
</dbReference>
<evidence type="ECO:0000313" key="3">
    <source>
        <dbReference type="EMBL" id="KAK0644079.1"/>
    </source>
</evidence>
<name>A0AA39Y1K9_9PEZI</name>
<dbReference type="EMBL" id="JAULSV010000005">
    <property type="protein sequence ID" value="KAK0644079.1"/>
    <property type="molecule type" value="Genomic_DNA"/>
</dbReference>
<dbReference type="Proteomes" id="UP001174936">
    <property type="component" value="Unassembled WGS sequence"/>
</dbReference>
<dbReference type="PANTHER" id="PTHR24148:SF64">
    <property type="entry name" value="HETEROKARYON INCOMPATIBILITY DOMAIN-CONTAINING PROTEIN"/>
    <property type="match status" value="1"/>
</dbReference>
<feature type="compositionally biased region" description="Polar residues" evidence="1">
    <location>
        <begin position="169"/>
        <end position="182"/>
    </location>
</feature>
<dbReference type="AlphaFoldDB" id="A0AA39Y1K9"/>
<gene>
    <name evidence="3" type="ORF">B0T16DRAFT_417105</name>
</gene>
<dbReference type="InterPro" id="IPR010730">
    <property type="entry name" value="HET"/>
</dbReference>
<evidence type="ECO:0000256" key="1">
    <source>
        <dbReference type="SAM" id="MobiDB-lite"/>
    </source>
</evidence>
<evidence type="ECO:0000259" key="2">
    <source>
        <dbReference type="Pfam" id="PF06985"/>
    </source>
</evidence>
<proteinExistence type="predicted"/>
<accession>A0AA39Y1K9</accession>
<reference evidence="3" key="1">
    <citation type="submission" date="2023-06" db="EMBL/GenBank/DDBJ databases">
        <title>Genome-scale phylogeny and comparative genomics of the fungal order Sordariales.</title>
        <authorList>
            <consortium name="Lawrence Berkeley National Laboratory"/>
            <person name="Hensen N."/>
            <person name="Bonometti L."/>
            <person name="Westerberg I."/>
            <person name="Brannstrom I.O."/>
            <person name="Guillou S."/>
            <person name="Cros-Aarteil S."/>
            <person name="Calhoun S."/>
            <person name="Haridas S."/>
            <person name="Kuo A."/>
            <person name="Mondo S."/>
            <person name="Pangilinan J."/>
            <person name="Riley R."/>
            <person name="Labutti K."/>
            <person name="Andreopoulos B."/>
            <person name="Lipzen A."/>
            <person name="Chen C."/>
            <person name="Yanf M."/>
            <person name="Daum C."/>
            <person name="Ng V."/>
            <person name="Clum A."/>
            <person name="Steindorff A."/>
            <person name="Ohm R."/>
            <person name="Martin F."/>
            <person name="Silar P."/>
            <person name="Natvig D."/>
            <person name="Lalanne C."/>
            <person name="Gautier V."/>
            <person name="Ament-Velasquez S.L."/>
            <person name="Kruys A."/>
            <person name="Hutchinson M.I."/>
            <person name="Powell A.J."/>
            <person name="Barry K."/>
            <person name="Miller A.N."/>
            <person name="Grigoriev I.V."/>
            <person name="Debuchy R."/>
            <person name="Gladieux P."/>
            <person name="Thoren M.H."/>
            <person name="Johannesson H."/>
        </authorList>
    </citation>
    <scope>NUCLEOTIDE SEQUENCE</scope>
    <source>
        <strain evidence="3">SMH2532-1</strain>
    </source>
</reference>
<keyword evidence="4" id="KW-1185">Reference proteome</keyword>
<protein>
    <submittedName>
        <fullName evidence="3">Heterokaryon incompatibility protein-domain-containing protein</fullName>
    </submittedName>
</protein>
<feature type="region of interest" description="Disordered" evidence="1">
    <location>
        <begin position="145"/>
        <end position="184"/>
    </location>
</feature>
<evidence type="ECO:0000313" key="4">
    <source>
        <dbReference type="Proteomes" id="UP001174936"/>
    </source>
</evidence>
<feature type="region of interest" description="Disordered" evidence="1">
    <location>
        <begin position="1"/>
        <end position="21"/>
    </location>
</feature>
<dbReference type="Pfam" id="PF06985">
    <property type="entry name" value="HET"/>
    <property type="match status" value="1"/>
</dbReference>
<organism evidence="3 4">
    <name type="scientific">Cercophora newfieldiana</name>
    <dbReference type="NCBI Taxonomy" id="92897"/>
    <lineage>
        <taxon>Eukaryota</taxon>
        <taxon>Fungi</taxon>
        <taxon>Dikarya</taxon>
        <taxon>Ascomycota</taxon>
        <taxon>Pezizomycotina</taxon>
        <taxon>Sordariomycetes</taxon>
        <taxon>Sordariomycetidae</taxon>
        <taxon>Sordariales</taxon>
        <taxon>Lasiosphaeriaceae</taxon>
        <taxon>Cercophora</taxon>
    </lineage>
</organism>
<dbReference type="Pfam" id="PF26639">
    <property type="entry name" value="Het-6_barrel"/>
    <property type="match status" value="1"/>
</dbReference>
<comment type="caution">
    <text evidence="3">The sequence shown here is derived from an EMBL/GenBank/DDBJ whole genome shotgun (WGS) entry which is preliminary data.</text>
</comment>
<sequence>MPPTSLGRKQAESIQAPPRLSYDTLPKGPHIRLLQIAQASKNLTSETLSVHLTAFPLDKAPRFWALSYTWGPPRYGADYEHYKTDRKTIKCNGVPAEIGQNLHDFLTQAHRLRLFVHQNSAADSNVPDSEEPFLYLSRLKEFAKKGGETPDDDDRDGGADLNLPPLALSPTTATSQNSSNMEPPQGRTAYLWIDALCIDQENTHEKSLQVGFMDVIYGRAERVLIWLGPREPNEDVLWALEEFVPSLYRMVSQDTQGAYKKKSLSLTDHVFTRSLGEESCERWRMSLFALISFFSRSCWFSRGWVAQEAFALPVDSVAVLAGAKPIRFEQVLQLTSIFDHYFSFSDILPMLARQKHKDPEDETFWPDSGTMSNLRRFPLIQYHLARHASTDRPWEAILGLLDKMSALQFADGRDHVYGCLGLIKSMVGPLDGLMVPDYRLTAREVLMNTAEMIIRNIPELDVLFSFVGRHDGYQPTSGKASDIPSWVPDFTRPKRENTLYRSLKLNTGPCSTAPRVGSNRDQTAELRGDTLFVKGARLDVVSDSIHIGPTARRRMRGDWLLGYMFRSGCYPFGGQARERALLETLAAGSEFEASKSLSVAESARDWFALTLSTCYLEEDDVEEHFSSKLKNVRESRPWLPTSDMVTKMMGLDDAVFLGVRNRNDWHQLTKTNLVGRAILETDDGYLVLGPRAAKSGDEIWVVKGSRLPVILRKSKKRKGYYSILGVVYVHGLVLHDAMNGLGDRMKRIGLV</sequence>